<dbReference type="InterPro" id="IPR029058">
    <property type="entry name" value="AB_hydrolase_fold"/>
</dbReference>
<evidence type="ECO:0000256" key="1">
    <source>
        <dbReference type="ARBA" id="ARBA00022801"/>
    </source>
</evidence>
<feature type="domain" description="BD-FAE-like" evidence="2">
    <location>
        <begin position="69"/>
        <end position="161"/>
    </location>
</feature>
<dbReference type="Proteomes" id="UP001589789">
    <property type="component" value="Unassembled WGS sequence"/>
</dbReference>
<evidence type="ECO:0000313" key="3">
    <source>
        <dbReference type="EMBL" id="MFC0388424.1"/>
    </source>
</evidence>
<dbReference type="GO" id="GO:0016787">
    <property type="term" value="F:hydrolase activity"/>
    <property type="evidence" value="ECO:0007669"/>
    <property type="project" value="UniProtKB-KW"/>
</dbReference>
<evidence type="ECO:0000259" key="2">
    <source>
        <dbReference type="Pfam" id="PF20434"/>
    </source>
</evidence>
<protein>
    <submittedName>
        <fullName evidence="3">Alpha/beta hydrolase</fullName>
    </submittedName>
</protein>
<dbReference type="EMBL" id="JBHLVZ010000084">
    <property type="protein sequence ID" value="MFC0388424.1"/>
    <property type="molecule type" value="Genomic_DNA"/>
</dbReference>
<dbReference type="RefSeq" id="WP_377054825.1">
    <property type="nucleotide sequence ID" value="NZ_JBHLVZ010000084.1"/>
</dbReference>
<gene>
    <name evidence="3" type="ORF">ACFFIC_23190</name>
</gene>
<dbReference type="Gene3D" id="3.40.50.1820">
    <property type="entry name" value="alpha/beta hydrolase"/>
    <property type="match status" value="1"/>
</dbReference>
<dbReference type="PANTHER" id="PTHR48081">
    <property type="entry name" value="AB HYDROLASE SUPERFAMILY PROTEIN C4A8.06C"/>
    <property type="match status" value="1"/>
</dbReference>
<reference evidence="3 4" key="1">
    <citation type="submission" date="2024-09" db="EMBL/GenBank/DDBJ databases">
        <authorList>
            <person name="Sun Q."/>
            <person name="Mori K."/>
        </authorList>
    </citation>
    <scope>NUCLEOTIDE SEQUENCE [LARGE SCALE GENOMIC DNA]</scope>
    <source>
        <strain evidence="3 4">CCM 7468</strain>
    </source>
</reference>
<sequence length="276" mass="29279">MSATQVWRGWDRTALSAAYNNNAAVPGGSAMVEAWAAESARLRAARPAGMDQLYGATAREGWDLFPANRPDAPCLVFIHGGYWQKNGRERFSCIVEGALARGWSAALPSHTLAPEASMTVIAAQMRRAMDWLAAEGPSQGITGPVILSGWSAGGHLAALLAEHPLVRGALPISGIFDLEPIRGTGLNDALALTEEEVATFSPQRLPVSPKPMTVAFGAEELPELQRQSRDFHARRAALGAPGSLLSVAAADHFSILDDLRQPEGALMLAAEALLRA</sequence>
<proteinExistence type="predicted"/>
<comment type="caution">
    <text evidence="3">The sequence shown here is derived from an EMBL/GenBank/DDBJ whole genome shotgun (WGS) entry which is preliminary data.</text>
</comment>
<dbReference type="InterPro" id="IPR049492">
    <property type="entry name" value="BD-FAE-like_dom"/>
</dbReference>
<keyword evidence="4" id="KW-1185">Reference proteome</keyword>
<dbReference type="PANTHER" id="PTHR48081:SF33">
    <property type="entry name" value="KYNURENINE FORMAMIDASE"/>
    <property type="match status" value="1"/>
</dbReference>
<dbReference type="InterPro" id="IPR050300">
    <property type="entry name" value="GDXG_lipolytic_enzyme"/>
</dbReference>
<organism evidence="3 4">
    <name type="scientific">Muricoccus vinaceus</name>
    <dbReference type="NCBI Taxonomy" id="424704"/>
    <lineage>
        <taxon>Bacteria</taxon>
        <taxon>Pseudomonadati</taxon>
        <taxon>Pseudomonadota</taxon>
        <taxon>Alphaproteobacteria</taxon>
        <taxon>Acetobacterales</taxon>
        <taxon>Roseomonadaceae</taxon>
        <taxon>Muricoccus</taxon>
    </lineage>
</organism>
<evidence type="ECO:0000313" key="4">
    <source>
        <dbReference type="Proteomes" id="UP001589789"/>
    </source>
</evidence>
<dbReference type="Pfam" id="PF20434">
    <property type="entry name" value="BD-FAE"/>
    <property type="match status" value="1"/>
</dbReference>
<name>A0ABV6IYZ0_9PROT</name>
<dbReference type="SUPFAM" id="SSF53474">
    <property type="entry name" value="alpha/beta-Hydrolases"/>
    <property type="match status" value="1"/>
</dbReference>
<keyword evidence="1 3" id="KW-0378">Hydrolase</keyword>
<accession>A0ABV6IYZ0</accession>